<accession>A0ACA9YBG2</accession>
<sequence length="416" mass="47091">MTTSDEIWPPTSSTNIKRNQENKFDLPCNYTICKKPIGQGSYSVVFECKNTLTSKHYAGKRYTKKLMFGMEPMLQNEFEVLKTVSRNNSHLLTLVDYFETEKYIFLITDLAKGGELHDKILNKMCLKEFETANITSQILDTLCYLKENNIVHRDLKAENVLFQNNHSSEILIADFGLSKILNGDKLTGKCGTLSYMAPEMFSQSYDYQIDIWALGVLVYFMLCGYFPFDCETDDETMDAIKSADYRFDPPEYWDHISAEAKDFLSKCFKVDPTERITCHEALDHPFLNSLNRSSSSMSLINKLRESLVTMKSSSNLNQLRNGSYNNLANLNLMKTSLSQKSLSGTMSNTMLNPSGSLSEILSGTLSGALCESPEMISRFTTPLTSANVSRVQSWEKMDGIKSLTSTNQTHEAVFQI</sequence>
<dbReference type="Proteomes" id="UP001152531">
    <property type="component" value="Unassembled WGS sequence"/>
</dbReference>
<proteinExistence type="predicted"/>
<keyword evidence="1" id="KW-0418">Kinase</keyword>
<keyword evidence="1" id="KW-0808">Transferase</keyword>
<evidence type="ECO:0000313" key="2">
    <source>
        <dbReference type="Proteomes" id="UP001152531"/>
    </source>
</evidence>
<protein>
    <submittedName>
        <fullName evidence="1">Calcium/calmodulin-dependent protein kinase I</fullName>
    </submittedName>
</protein>
<organism evidence="1 2">
    <name type="scientific">[Candida] jaroonii</name>
    <dbReference type="NCBI Taxonomy" id="467808"/>
    <lineage>
        <taxon>Eukaryota</taxon>
        <taxon>Fungi</taxon>
        <taxon>Dikarya</taxon>
        <taxon>Ascomycota</taxon>
        <taxon>Saccharomycotina</taxon>
        <taxon>Pichiomycetes</taxon>
        <taxon>Debaryomycetaceae</taxon>
        <taxon>Yamadazyma</taxon>
    </lineage>
</organism>
<dbReference type="EMBL" id="CALSDN010000008">
    <property type="protein sequence ID" value="CAH6722089.1"/>
    <property type="molecule type" value="Genomic_DNA"/>
</dbReference>
<comment type="caution">
    <text evidence="1">The sequence shown here is derived from an EMBL/GenBank/DDBJ whole genome shotgun (WGS) entry which is preliminary data.</text>
</comment>
<name>A0ACA9YBG2_9ASCO</name>
<gene>
    <name evidence="1" type="ORF">CLIB1444_08S01640</name>
</gene>
<reference evidence="1" key="1">
    <citation type="submission" date="2022-06" db="EMBL/GenBank/DDBJ databases">
        <authorList>
            <person name="Legras J.-L."/>
            <person name="Devillers H."/>
            <person name="Grondin C."/>
        </authorList>
    </citation>
    <scope>NUCLEOTIDE SEQUENCE</scope>
    <source>
        <strain evidence="1">CLIB 1444</strain>
    </source>
</reference>
<keyword evidence="2" id="KW-1185">Reference proteome</keyword>
<evidence type="ECO:0000313" key="1">
    <source>
        <dbReference type="EMBL" id="CAH6722089.1"/>
    </source>
</evidence>